<gene>
    <name evidence="1" type="ORF">GR204_34875</name>
</gene>
<accession>A0A6P0BGY1</accession>
<sequence length="56" mass="6066">MEETARTTDNRNFQDLPVGLDPALAEQAAGRSQQPAGQEHAIGVIAFSKEKTRQQG</sequence>
<protein>
    <submittedName>
        <fullName evidence="1">Uncharacterized protein</fullName>
    </submittedName>
</protein>
<evidence type="ECO:0000313" key="2">
    <source>
        <dbReference type="Proteomes" id="UP000471560"/>
    </source>
</evidence>
<dbReference type="EMBL" id="WUEZ01000084">
    <property type="protein sequence ID" value="NEI39055.1"/>
    <property type="molecule type" value="Genomic_DNA"/>
</dbReference>
<name>A0A6P0BGY1_RHILE</name>
<organism evidence="1 2">
    <name type="scientific">Rhizobium leguminosarum</name>
    <dbReference type="NCBI Taxonomy" id="384"/>
    <lineage>
        <taxon>Bacteria</taxon>
        <taxon>Pseudomonadati</taxon>
        <taxon>Pseudomonadota</taxon>
        <taxon>Alphaproteobacteria</taxon>
        <taxon>Hyphomicrobiales</taxon>
        <taxon>Rhizobiaceae</taxon>
        <taxon>Rhizobium/Agrobacterium group</taxon>
        <taxon>Rhizobium</taxon>
    </lineage>
</organism>
<dbReference type="RefSeq" id="WP_164579459.1">
    <property type="nucleotide sequence ID" value="NZ_WUEZ01000084.1"/>
</dbReference>
<reference evidence="1 2" key="1">
    <citation type="submission" date="2019-12" db="EMBL/GenBank/DDBJ databases">
        <title>Rhizobium genotypes associated with high levels of biological nitrogen fixation by grain legumes in a temperate-maritime cropping system.</title>
        <authorList>
            <person name="Maluk M."/>
            <person name="Francesc Ferrando Molina F."/>
            <person name="Lopez Del Egido L."/>
            <person name="Lafos M."/>
            <person name="Langarica-Fuentes A."/>
            <person name="Gebre Yohannes G."/>
            <person name="Young M.W."/>
            <person name="Martin P."/>
            <person name="Gantlett R."/>
            <person name="Kenicer G."/>
            <person name="Hawes C."/>
            <person name="Begg G.S."/>
            <person name="Quilliam R.S."/>
            <person name="Squire G.R."/>
            <person name="Poole P.S."/>
            <person name="Young P.W."/>
            <person name="Iannetta P.M."/>
            <person name="James E.K."/>
        </authorList>
    </citation>
    <scope>NUCLEOTIDE SEQUENCE [LARGE SCALE GENOMIC DNA]</scope>
    <source>
        <strain evidence="1 2">JHI1096</strain>
    </source>
</reference>
<dbReference type="Proteomes" id="UP000471560">
    <property type="component" value="Unassembled WGS sequence"/>
</dbReference>
<comment type="caution">
    <text evidence="1">The sequence shown here is derived from an EMBL/GenBank/DDBJ whole genome shotgun (WGS) entry which is preliminary data.</text>
</comment>
<evidence type="ECO:0000313" key="1">
    <source>
        <dbReference type="EMBL" id="NEI39055.1"/>
    </source>
</evidence>
<dbReference type="AlphaFoldDB" id="A0A6P0BGY1"/>
<proteinExistence type="predicted"/>